<sequence length="163" mass="18728">MSFTPSIIDIEASGFGSRSYPIEVGIVTADGSRYCRLIKPYADWDFWDGSAEIIHGISRDLLLSKGVSGQKVCHELNKLFTKQTLYCDGWSVDYPWMIRLFEHAHVTMDFRISAIELILQEEHLIQWASKKSQVQKQLQLKRHRASNDAEIIQKTYLALVQNP</sequence>
<dbReference type="RefSeq" id="WP_254100534.1">
    <property type="nucleotide sequence ID" value="NZ_JANATA010000012.1"/>
</dbReference>
<reference evidence="1" key="1">
    <citation type="submission" date="2022-07" db="EMBL/GenBank/DDBJ databases">
        <title>Characterization of the Novel Bacterium Alteromonas immobilis LMIT006 and Alteromonas gregis LMIT007.</title>
        <authorList>
            <person name="Lin X."/>
        </authorList>
    </citation>
    <scope>NUCLEOTIDE SEQUENCE</scope>
    <source>
        <strain evidence="1">LMIT007</strain>
    </source>
</reference>
<dbReference type="SUPFAM" id="SSF53098">
    <property type="entry name" value="Ribonuclease H-like"/>
    <property type="match status" value="1"/>
</dbReference>
<gene>
    <name evidence="1" type="ORF">NLF92_07840</name>
</gene>
<evidence type="ECO:0000313" key="2">
    <source>
        <dbReference type="Proteomes" id="UP001165413"/>
    </source>
</evidence>
<dbReference type="Gene3D" id="3.30.420.10">
    <property type="entry name" value="Ribonuclease H-like superfamily/Ribonuclease H"/>
    <property type="match status" value="1"/>
</dbReference>
<dbReference type="InterPro" id="IPR012337">
    <property type="entry name" value="RNaseH-like_sf"/>
</dbReference>
<name>A0AA41X3J4_9ALTE</name>
<organism evidence="1 2">
    <name type="scientific">Opacimonas viscosa</name>
    <dbReference type="NCBI Taxonomy" id="2961944"/>
    <lineage>
        <taxon>Bacteria</taxon>
        <taxon>Pseudomonadati</taxon>
        <taxon>Pseudomonadota</taxon>
        <taxon>Gammaproteobacteria</taxon>
        <taxon>Alteromonadales</taxon>
        <taxon>Alteromonadaceae</taxon>
        <taxon>Opacimonas</taxon>
    </lineage>
</organism>
<comment type="caution">
    <text evidence="1">The sequence shown here is derived from an EMBL/GenBank/DDBJ whole genome shotgun (WGS) entry which is preliminary data.</text>
</comment>
<protein>
    <recommendedName>
        <fullName evidence="3">Exonuclease domain-containing protein</fullName>
    </recommendedName>
</protein>
<evidence type="ECO:0000313" key="1">
    <source>
        <dbReference type="EMBL" id="MCP3428856.1"/>
    </source>
</evidence>
<evidence type="ECO:0008006" key="3">
    <source>
        <dbReference type="Google" id="ProtNLM"/>
    </source>
</evidence>
<dbReference type="GO" id="GO:0003676">
    <property type="term" value="F:nucleic acid binding"/>
    <property type="evidence" value="ECO:0007669"/>
    <property type="project" value="InterPro"/>
</dbReference>
<keyword evidence="2" id="KW-1185">Reference proteome</keyword>
<accession>A0AA41X3J4</accession>
<dbReference type="InterPro" id="IPR036397">
    <property type="entry name" value="RNaseH_sf"/>
</dbReference>
<dbReference type="Proteomes" id="UP001165413">
    <property type="component" value="Unassembled WGS sequence"/>
</dbReference>
<dbReference type="AlphaFoldDB" id="A0AA41X3J4"/>
<proteinExistence type="predicted"/>
<dbReference type="EMBL" id="JANATA010000012">
    <property type="protein sequence ID" value="MCP3428856.1"/>
    <property type="molecule type" value="Genomic_DNA"/>
</dbReference>